<proteinExistence type="predicted"/>
<keyword evidence="2" id="KW-1185">Reference proteome</keyword>
<dbReference type="Gene3D" id="3.40.50.720">
    <property type="entry name" value="NAD(P)-binding Rossmann-like Domain"/>
    <property type="match status" value="1"/>
</dbReference>
<dbReference type="EMBL" id="MWIH01000008">
    <property type="protein sequence ID" value="OQO90111.1"/>
    <property type="molecule type" value="Genomic_DNA"/>
</dbReference>
<comment type="caution">
    <text evidence="1">The sequence shown here is derived from an EMBL/GenBank/DDBJ whole genome shotgun (WGS) entry which is preliminary data.</text>
</comment>
<name>A0A1V8ZZ98_SACPI</name>
<dbReference type="SUPFAM" id="SSF69572">
    <property type="entry name" value="Activating enzymes of the ubiquitin-like proteins"/>
    <property type="match status" value="1"/>
</dbReference>
<accession>A0A1V8ZZ98</accession>
<gene>
    <name evidence="1" type="ORF">B1813_18175</name>
</gene>
<reference evidence="1 2" key="1">
    <citation type="submission" date="2017-02" db="EMBL/GenBank/DDBJ databases">
        <title>Draft genome of Saccharomonospora sp. 154.</title>
        <authorList>
            <person name="Alonso-Carmona G.S."/>
            <person name="De La Haba R."/>
            <person name="Vera-Gargallo B."/>
            <person name="Sandoval-Trujillo A.H."/>
            <person name="Ramirez-Duran N."/>
            <person name="Ventosa A."/>
        </authorList>
    </citation>
    <scope>NUCLEOTIDE SEQUENCE [LARGE SCALE GENOMIC DNA]</scope>
    <source>
        <strain evidence="1 2">LRS4.154</strain>
    </source>
</reference>
<dbReference type="InterPro" id="IPR035985">
    <property type="entry name" value="Ubiquitin-activating_enz"/>
</dbReference>
<sequence length="336" mass="35402">MPQRPRLRRGLPVVERRADELQIGLDPRHAVVATDVPPVLVDVLRSLDGRRSTATLLDLVSVEHEDRLCAVLVELAERGLVEDIEQGDTRPGSASSTTARHSAPGLARCSIGVFGSGRLAAAVTSLLAAAGAGRLDLAADGVVAEADLGSGFQDDDVGHDRQAALGHVARRTHPEVRLGRLRPERANDVVVLTDAVVPAPEVVTSLVAAGTPHLVARVRDGIGIVGPLVVPGRSSCLRCADLHRTGLDACWPRIAGQLAGHYQDADLTSVHGTAALAAGQVRCALSAHGTTPMTSTPPPTWNATLELDCLTGTVTRREWPPHPHCGCGARRHRARD</sequence>
<dbReference type="Proteomes" id="UP000192591">
    <property type="component" value="Unassembled WGS sequence"/>
</dbReference>
<dbReference type="STRING" id="1962155.B1813_18175"/>
<dbReference type="GO" id="GO:0008641">
    <property type="term" value="F:ubiquitin-like modifier activating enzyme activity"/>
    <property type="evidence" value="ECO:0007669"/>
    <property type="project" value="InterPro"/>
</dbReference>
<evidence type="ECO:0000313" key="1">
    <source>
        <dbReference type="EMBL" id="OQO90111.1"/>
    </source>
</evidence>
<protein>
    <submittedName>
        <fullName evidence="1">Thiamin biosynthesis protein</fullName>
    </submittedName>
</protein>
<dbReference type="AlphaFoldDB" id="A0A1V8ZZ98"/>
<organism evidence="1 2">
    <name type="scientific">Saccharomonospora piscinae</name>
    <dbReference type="NCBI Taxonomy" id="687388"/>
    <lineage>
        <taxon>Bacteria</taxon>
        <taxon>Bacillati</taxon>
        <taxon>Actinomycetota</taxon>
        <taxon>Actinomycetes</taxon>
        <taxon>Pseudonocardiales</taxon>
        <taxon>Pseudonocardiaceae</taxon>
        <taxon>Saccharomonospora</taxon>
    </lineage>
</organism>
<evidence type="ECO:0000313" key="2">
    <source>
        <dbReference type="Proteomes" id="UP000192591"/>
    </source>
</evidence>